<evidence type="ECO:0000256" key="2">
    <source>
        <dbReference type="ARBA" id="ARBA00034247"/>
    </source>
</evidence>
<dbReference type="Gene3D" id="2.130.10.10">
    <property type="entry name" value="YVTN repeat-like/Quinoprotein amine dehydrogenase"/>
    <property type="match status" value="3"/>
</dbReference>
<organism evidence="6 7">
    <name type="scientific">Pelomonas aquatica</name>
    <dbReference type="NCBI Taxonomy" id="431058"/>
    <lineage>
        <taxon>Bacteria</taxon>
        <taxon>Pseudomonadati</taxon>
        <taxon>Pseudomonadota</taxon>
        <taxon>Betaproteobacteria</taxon>
        <taxon>Burkholderiales</taxon>
        <taxon>Sphaerotilaceae</taxon>
        <taxon>Roseateles</taxon>
    </lineage>
</organism>
<dbReference type="InterPro" id="IPR011110">
    <property type="entry name" value="Reg_prop"/>
</dbReference>
<dbReference type="EC" id="2.7.7.65" evidence="1"/>
<comment type="catalytic activity">
    <reaction evidence="2">
        <text>2 GTP = 3',3'-c-di-GMP + 2 diphosphate</text>
        <dbReference type="Rhea" id="RHEA:24898"/>
        <dbReference type="ChEBI" id="CHEBI:33019"/>
        <dbReference type="ChEBI" id="CHEBI:37565"/>
        <dbReference type="ChEBI" id="CHEBI:58805"/>
        <dbReference type="EC" id="2.7.7.65"/>
    </reaction>
</comment>
<dbReference type="Pfam" id="PF00990">
    <property type="entry name" value="GGDEF"/>
    <property type="match status" value="1"/>
</dbReference>
<dbReference type="InterPro" id="IPR043128">
    <property type="entry name" value="Rev_trsase/Diguanyl_cyclase"/>
</dbReference>
<dbReference type="PANTHER" id="PTHR45138:SF9">
    <property type="entry name" value="DIGUANYLATE CYCLASE DGCM-RELATED"/>
    <property type="match status" value="1"/>
</dbReference>
<dbReference type="GO" id="GO:0052621">
    <property type="term" value="F:diguanylate cyclase activity"/>
    <property type="evidence" value="ECO:0007669"/>
    <property type="project" value="UniProtKB-EC"/>
</dbReference>
<dbReference type="EMBL" id="SGUG01000005">
    <property type="protein sequence ID" value="MDG0861698.1"/>
    <property type="molecule type" value="Genomic_DNA"/>
</dbReference>
<feature type="region of interest" description="Disordered" evidence="3">
    <location>
        <begin position="1110"/>
        <end position="1131"/>
    </location>
</feature>
<proteinExistence type="predicted"/>
<dbReference type="Pfam" id="PF07495">
    <property type="entry name" value="Y_Y_Y"/>
    <property type="match status" value="1"/>
</dbReference>
<dbReference type="InterPro" id="IPR013783">
    <property type="entry name" value="Ig-like_fold"/>
</dbReference>
<gene>
    <name evidence="6" type="ORF">EXJ73_04320</name>
</gene>
<evidence type="ECO:0000259" key="5">
    <source>
        <dbReference type="PROSITE" id="PS50887"/>
    </source>
</evidence>
<dbReference type="Proteomes" id="UP001152766">
    <property type="component" value="Unassembled WGS sequence"/>
</dbReference>
<dbReference type="InterPro" id="IPR011123">
    <property type="entry name" value="Y_Y_Y"/>
</dbReference>
<feature type="compositionally biased region" description="Low complexity" evidence="3">
    <location>
        <begin position="18"/>
        <end position="28"/>
    </location>
</feature>
<keyword evidence="7" id="KW-1185">Reference proteome</keyword>
<accession>A0A9X4LKC6</accession>
<feature type="transmembrane region" description="Helical" evidence="4">
    <location>
        <begin position="833"/>
        <end position="852"/>
    </location>
</feature>
<dbReference type="Gene3D" id="2.60.40.10">
    <property type="entry name" value="Immunoglobulins"/>
    <property type="match status" value="1"/>
</dbReference>
<feature type="domain" description="GGDEF" evidence="5">
    <location>
        <begin position="934"/>
        <end position="1073"/>
    </location>
</feature>
<name>A0A9X4LKC6_9BURK</name>
<dbReference type="PANTHER" id="PTHR45138">
    <property type="entry name" value="REGULATORY COMPONENTS OF SENSORY TRANSDUCTION SYSTEM"/>
    <property type="match status" value="1"/>
</dbReference>
<dbReference type="Pfam" id="PF07494">
    <property type="entry name" value="Reg_prop"/>
    <property type="match status" value="1"/>
</dbReference>
<evidence type="ECO:0000256" key="3">
    <source>
        <dbReference type="SAM" id="MobiDB-lite"/>
    </source>
</evidence>
<reference evidence="6" key="1">
    <citation type="submission" date="2019-02" db="EMBL/GenBank/DDBJ databases">
        <title>Draft genome of the type strain Pelomonas aquatica CCUG 52575T.</title>
        <authorList>
            <person name="Gomila M."/>
            <person name="Lalucat J."/>
        </authorList>
    </citation>
    <scope>NUCLEOTIDE SEQUENCE</scope>
    <source>
        <strain evidence="6">CCUG 52575</strain>
    </source>
</reference>
<feature type="transmembrane region" description="Helical" evidence="4">
    <location>
        <begin position="68"/>
        <end position="86"/>
    </location>
</feature>
<protein>
    <recommendedName>
        <fullName evidence="1">diguanylate cyclase</fullName>
        <ecNumber evidence="1">2.7.7.65</ecNumber>
    </recommendedName>
</protein>
<sequence>MRCGCRCVSGSLRSAATATTARAGSTSLPRTPAWTPRSCRSSGAPARCESDPRAGAPMPSRRMRRMKGFRTCCAVLLAAAAISSGARAMEPRFEPVGEPGAVRDNVVSALTLDARGLLWAGSAEGLLRFDGYAFRRYPLCAPDGSLLAEQFVRALLADPRGWLWVAAGNAGLVRLDLASGQWSRWARSGASADETAPAANTVRALALEKDGTLWIGGSGGLDRLDVQTQRFTHHRGPDDGLPDARVQSLLVDRAGTLWIGSWRGLARKAADGPIEALDLGLKDQLITLLAETQDGRIIVGTAEGRLRAVGADGQALPFSAGTGSHGGAWPVMTMTQASAEELWFGDASGIERHRAADGGLIERLPAGGAGNAPRSDVRALLRDPSGTVWVGSFGGGLMRHVPPLPGLSMVREPIGAAAAGGLDVRSALQLRSGEVWLGMLAGGIEKRDRELRPLGRIAPAVPGAGGLPPGRVNALGQTRDGSVWAAVDTQLLRFDARGRWQQTLRSGNAVPRRLHATDDGALWIATLDGLMRWTPARPAMRAVPTAGLVGGTGEVNAFADMPDGSLWAGGAAGLLRIARPGAAEPLAEWIESSGLTGQTVLGMAVDARGVLWVDTGTGLHRLVASDGHHARFEAVAASEVGGAFGANLLLDAKGRIWSQRNMFDPASGERRELGAADGADLGTGWFRAYAALDDGRMLFGGARGLLVIDPAKFSPWAYQPPLVASELRVEGGERALPADGQPLVLAPGERGFSLSFASLDYSQPGRNRYRYRLDGLDRHWVDAGVLMRTAAYTNLSPGHYRLHLQGSNRDGAWSPHELVLDVDVHAAWWQGRWALALALLLALAAVAAIVNMRTRLLLRHRRVLEARVRERTEALEAATTELAAKSVELEEASLTDPLTGLRNRRFLERQMPADVAMVVRHHEPAPGAPPADDQDLLFFLIDFDHFKRINDERGHGAGDDVLKLMRSRLQQVFREADYLIRWGGEEFLVVARGLPRGRAAELAERARHAVAAEPFVLADGTPLQCSCSVGFAAFPLCPGLPRALDWRQVVDLADAALYAAKAADRNAWAGLLQARAASETELRQDARRDLADWAASGRLQLQVSAALQAASAGPQPKGAGSAARMRSRSGA</sequence>
<dbReference type="SUPFAM" id="SSF55073">
    <property type="entry name" value="Nucleotide cyclase"/>
    <property type="match status" value="1"/>
</dbReference>
<dbReference type="NCBIfam" id="TIGR00254">
    <property type="entry name" value="GGDEF"/>
    <property type="match status" value="1"/>
</dbReference>
<dbReference type="Gene3D" id="3.30.70.270">
    <property type="match status" value="1"/>
</dbReference>
<keyword evidence="4" id="KW-0812">Transmembrane</keyword>
<dbReference type="InterPro" id="IPR000160">
    <property type="entry name" value="GGDEF_dom"/>
</dbReference>
<keyword evidence="4" id="KW-1133">Transmembrane helix</keyword>
<dbReference type="PROSITE" id="PS50887">
    <property type="entry name" value="GGDEF"/>
    <property type="match status" value="1"/>
</dbReference>
<evidence type="ECO:0000256" key="1">
    <source>
        <dbReference type="ARBA" id="ARBA00012528"/>
    </source>
</evidence>
<evidence type="ECO:0000256" key="4">
    <source>
        <dbReference type="SAM" id="Phobius"/>
    </source>
</evidence>
<dbReference type="GO" id="GO:0005886">
    <property type="term" value="C:plasma membrane"/>
    <property type="evidence" value="ECO:0007669"/>
    <property type="project" value="TreeGrafter"/>
</dbReference>
<dbReference type="CDD" id="cd01949">
    <property type="entry name" value="GGDEF"/>
    <property type="match status" value="1"/>
</dbReference>
<evidence type="ECO:0000313" key="7">
    <source>
        <dbReference type="Proteomes" id="UP001152766"/>
    </source>
</evidence>
<dbReference type="SUPFAM" id="SSF63829">
    <property type="entry name" value="Calcium-dependent phosphotriesterase"/>
    <property type="match status" value="2"/>
</dbReference>
<keyword evidence="4" id="KW-0472">Membrane</keyword>
<dbReference type="AlphaFoldDB" id="A0A9X4LKC6"/>
<dbReference type="GO" id="GO:0043709">
    <property type="term" value="P:cell adhesion involved in single-species biofilm formation"/>
    <property type="evidence" value="ECO:0007669"/>
    <property type="project" value="TreeGrafter"/>
</dbReference>
<feature type="region of interest" description="Disordered" evidence="3">
    <location>
        <begin position="18"/>
        <end position="61"/>
    </location>
</feature>
<dbReference type="SMART" id="SM00267">
    <property type="entry name" value="GGDEF"/>
    <property type="match status" value="1"/>
</dbReference>
<dbReference type="InterPro" id="IPR029787">
    <property type="entry name" value="Nucleotide_cyclase"/>
</dbReference>
<evidence type="ECO:0000313" key="6">
    <source>
        <dbReference type="EMBL" id="MDG0861698.1"/>
    </source>
</evidence>
<dbReference type="InterPro" id="IPR015943">
    <property type="entry name" value="WD40/YVTN_repeat-like_dom_sf"/>
</dbReference>
<dbReference type="GO" id="GO:1902201">
    <property type="term" value="P:negative regulation of bacterial-type flagellum-dependent cell motility"/>
    <property type="evidence" value="ECO:0007669"/>
    <property type="project" value="TreeGrafter"/>
</dbReference>
<dbReference type="InterPro" id="IPR050469">
    <property type="entry name" value="Diguanylate_Cyclase"/>
</dbReference>
<comment type="caution">
    <text evidence="6">The sequence shown here is derived from an EMBL/GenBank/DDBJ whole genome shotgun (WGS) entry which is preliminary data.</text>
</comment>